<evidence type="ECO:0000313" key="1">
    <source>
        <dbReference type="EMBL" id="TGY00613.1"/>
    </source>
</evidence>
<reference evidence="1" key="1">
    <citation type="submission" date="2019-04" db="EMBL/GenBank/DDBJ databases">
        <title>Microbes associate with the intestines of laboratory mice.</title>
        <authorList>
            <person name="Navarre W."/>
            <person name="Wong E."/>
            <person name="Huang K."/>
            <person name="Tropini C."/>
            <person name="Ng K."/>
            <person name="Yu B."/>
        </authorList>
    </citation>
    <scope>NUCLEOTIDE SEQUENCE</scope>
    <source>
        <strain evidence="1">NM72_1-8</strain>
    </source>
</reference>
<sequence length="493" mass="53390">MKYLVNAREMQRCDRITIEEYGVPGLVLMERAALAVADSVMDGEFCTDKVLAVCGSGNNGGDGFAAARILMERNVEIAVLFVGKEESMSEAARIQKKICENYGMNFVSNIDVHEYTCIVDAIFGVGLSRKVAGEYRTLIEQINQASGKVIAVDIPSGISADSGRVMGAAVCADRTVTFGFAKLGQVLYPGALYCGETVVWDIGITEKSFRGELPRAYYLGREDMRCLPRRMRYSNKGTYGKALLVAGQKNMCGAAYLAGEAAYRVGTGLVKIFTEECNRVIVQERLPEALLSTYEVLEEENSFRWPTAAGIGPGFGTGEGKWEILCLFLERCVCPLVLDADALNLLSGRTEKLRERRAPVVVTPHVGEMERLMGIPKKTILEDLPGTCRRFAEEYGVICVLKDTRTVISDGREICVNLTGTDGMATGGSGDVLTGILTGLLAQGMEPFAAAKLAVWIHGSAGELASKRLGRRGMLAGDLLKEIPTVLLEGENA</sequence>
<evidence type="ECO:0000313" key="2">
    <source>
        <dbReference type="Proteomes" id="UP000307720"/>
    </source>
</evidence>
<proteinExistence type="predicted"/>
<dbReference type="Proteomes" id="UP000307720">
    <property type="component" value="Unassembled WGS sequence"/>
</dbReference>
<accession>A0AC61R2Q8</accession>
<dbReference type="EMBL" id="SRZB01000001">
    <property type="protein sequence ID" value="TGY00613.1"/>
    <property type="molecule type" value="Genomic_DNA"/>
</dbReference>
<name>A0AC61R2Q8_9FIRM</name>
<organism evidence="1 2">
    <name type="scientific">Hominisplanchenecus murintestinalis</name>
    <dbReference type="NCBI Taxonomy" id="2941517"/>
    <lineage>
        <taxon>Bacteria</taxon>
        <taxon>Bacillati</taxon>
        <taxon>Bacillota</taxon>
        <taxon>Clostridia</taxon>
        <taxon>Lachnospirales</taxon>
        <taxon>Lachnospiraceae</taxon>
        <taxon>Hominisplanchenecus</taxon>
    </lineage>
</organism>
<protein>
    <submittedName>
        <fullName evidence="1">NAD(P)H-hydrate dehydratase</fullName>
    </submittedName>
</protein>
<keyword evidence="2" id="KW-1185">Reference proteome</keyword>
<gene>
    <name evidence="1" type="ORF">E5357_00070</name>
</gene>
<comment type="caution">
    <text evidence="1">The sequence shown here is derived from an EMBL/GenBank/DDBJ whole genome shotgun (WGS) entry which is preliminary data.</text>
</comment>